<keyword evidence="1" id="KW-0540">Nuclease</keyword>
<comment type="similarity">
    <text evidence="4">Belongs to the 5'-3' exonuclease family.</text>
</comment>
<feature type="domain" description="Xrn1 helical" evidence="6">
    <location>
        <begin position="292"/>
        <end position="364"/>
    </location>
</feature>
<feature type="domain" description="Xrn1 N-terminal" evidence="5">
    <location>
        <begin position="1"/>
        <end position="90"/>
    </location>
</feature>
<keyword evidence="3" id="KW-0269">Exonuclease</keyword>
<dbReference type="Gene3D" id="3.40.50.12390">
    <property type="match status" value="1"/>
</dbReference>
<reference evidence="7" key="1">
    <citation type="journal article" date="2020" name="Nature">
        <title>Giant virus diversity and host interactions through global metagenomics.</title>
        <authorList>
            <person name="Schulz F."/>
            <person name="Roux S."/>
            <person name="Paez-Espino D."/>
            <person name="Jungbluth S."/>
            <person name="Walsh D.A."/>
            <person name="Denef V.J."/>
            <person name="McMahon K.D."/>
            <person name="Konstantinidis K.T."/>
            <person name="Eloe-Fadrosh E.A."/>
            <person name="Kyrpides N.C."/>
            <person name="Woyke T."/>
        </authorList>
    </citation>
    <scope>NUCLEOTIDE SEQUENCE</scope>
    <source>
        <strain evidence="7">GVMAG-M-3300023179-99</strain>
    </source>
</reference>
<dbReference type="AlphaFoldDB" id="A0A6C0HGX9"/>
<evidence type="ECO:0000313" key="7">
    <source>
        <dbReference type="EMBL" id="QHT79366.1"/>
    </source>
</evidence>
<evidence type="ECO:0000259" key="5">
    <source>
        <dbReference type="Pfam" id="PF03159"/>
    </source>
</evidence>
<dbReference type="EMBL" id="MN739948">
    <property type="protein sequence ID" value="QHT79366.1"/>
    <property type="molecule type" value="Genomic_DNA"/>
</dbReference>
<organism evidence="7">
    <name type="scientific">viral metagenome</name>
    <dbReference type="NCBI Taxonomy" id="1070528"/>
    <lineage>
        <taxon>unclassified sequences</taxon>
        <taxon>metagenomes</taxon>
        <taxon>organismal metagenomes</taxon>
    </lineage>
</organism>
<dbReference type="PANTHER" id="PTHR12341">
    <property type="entry name" value="5'-&gt;3' EXORIBONUCLEASE"/>
    <property type="match status" value="1"/>
</dbReference>
<evidence type="ECO:0008006" key="8">
    <source>
        <dbReference type="Google" id="ProtNLM"/>
    </source>
</evidence>
<proteinExistence type="inferred from homology"/>
<evidence type="ECO:0000256" key="1">
    <source>
        <dbReference type="ARBA" id="ARBA00022722"/>
    </source>
</evidence>
<sequence length="411" mass="47696">MGIPFYYVSLIRQHRGIVKPVTKINADILALDFNCLIHKYLNDSDPIESVLRGLELVMTICSASRTILYLDGLVPYAKMVQQRYRRFRKTEPSLFDRTQISPDTPFMRKLEEALKAYPVEVSGTLKAGEGEQKLFRDLKKTTGKLVVYGLDADLILLSVYHSGAGELMLLRESQELHSEGEFSVLLCTELAKVLPIDREQYLYLCVLCFGNDFMPNLGLFSLREGGYQRALDVYSRVQPDLTTEKGRYAFLKEAGKQEWNFLSKRKEKTIIGTDPKTVSRKYGLHILDGTENMEPVVSAFWKTFHWTVEYFKQNKSSNWNWVYPYPDAPLITDILEFYETESQPEKHTLTLAKHLAFILPAKSLLKRHKKFEDEWHTETRPLWIKKHEWESKPFMSLPWHPTDALTSIQVL</sequence>
<dbReference type="InterPro" id="IPR027073">
    <property type="entry name" value="5_3_exoribonuclease"/>
</dbReference>
<dbReference type="Pfam" id="PF17846">
    <property type="entry name" value="XRN_M"/>
    <property type="match status" value="1"/>
</dbReference>
<evidence type="ECO:0000256" key="2">
    <source>
        <dbReference type="ARBA" id="ARBA00022801"/>
    </source>
</evidence>
<evidence type="ECO:0000259" key="6">
    <source>
        <dbReference type="Pfam" id="PF17846"/>
    </source>
</evidence>
<dbReference type="GO" id="GO:0003723">
    <property type="term" value="F:RNA binding"/>
    <property type="evidence" value="ECO:0007669"/>
    <property type="project" value="TreeGrafter"/>
</dbReference>
<dbReference type="Pfam" id="PF03159">
    <property type="entry name" value="XRN_N"/>
    <property type="match status" value="2"/>
</dbReference>
<evidence type="ECO:0000256" key="3">
    <source>
        <dbReference type="ARBA" id="ARBA00022839"/>
    </source>
</evidence>
<dbReference type="GO" id="GO:0005634">
    <property type="term" value="C:nucleus"/>
    <property type="evidence" value="ECO:0007669"/>
    <property type="project" value="TreeGrafter"/>
</dbReference>
<dbReference type="InterPro" id="IPR004859">
    <property type="entry name" value="Xrn1_N"/>
</dbReference>
<dbReference type="InterPro" id="IPR041412">
    <property type="entry name" value="Xrn1_helical"/>
</dbReference>
<feature type="domain" description="Xrn1 N-terminal" evidence="5">
    <location>
        <begin position="92"/>
        <end position="172"/>
    </location>
</feature>
<dbReference type="PANTHER" id="PTHR12341:SF7">
    <property type="entry name" value="5'-3' EXORIBONUCLEASE 1"/>
    <property type="match status" value="1"/>
</dbReference>
<dbReference type="GO" id="GO:0000956">
    <property type="term" value="P:nuclear-transcribed mRNA catabolic process"/>
    <property type="evidence" value="ECO:0007669"/>
    <property type="project" value="TreeGrafter"/>
</dbReference>
<dbReference type="GO" id="GO:0004534">
    <property type="term" value="F:5'-3' RNA exonuclease activity"/>
    <property type="evidence" value="ECO:0007669"/>
    <property type="project" value="TreeGrafter"/>
</dbReference>
<name>A0A6C0HGX9_9ZZZZ</name>
<protein>
    <recommendedName>
        <fullName evidence="8">Xrn1 N-terminal domain-containing protein</fullName>
    </recommendedName>
</protein>
<accession>A0A6C0HGX9</accession>
<evidence type="ECO:0000256" key="4">
    <source>
        <dbReference type="ARBA" id="ARBA00038299"/>
    </source>
</evidence>
<keyword evidence="2" id="KW-0378">Hydrolase</keyword>